<dbReference type="EMBL" id="JAVHJO010000009">
    <property type="protein sequence ID" value="KAK6537417.1"/>
    <property type="molecule type" value="Genomic_DNA"/>
</dbReference>
<dbReference type="PROSITE" id="PS00134">
    <property type="entry name" value="TRYPSIN_HIS"/>
    <property type="match status" value="1"/>
</dbReference>
<dbReference type="InterPro" id="IPR018114">
    <property type="entry name" value="TRYPSIN_HIS"/>
</dbReference>
<proteinExistence type="inferred from homology"/>
<dbReference type="PANTHER" id="PTHR15462">
    <property type="entry name" value="SERINE PROTEASE"/>
    <property type="match status" value="1"/>
</dbReference>
<protein>
    <recommendedName>
        <fullName evidence="5">Serine protease</fullName>
    </recommendedName>
</protein>
<dbReference type="AlphaFoldDB" id="A0AAV9X6W6"/>
<dbReference type="SUPFAM" id="SSF50494">
    <property type="entry name" value="Trypsin-like serine proteases"/>
    <property type="match status" value="1"/>
</dbReference>
<dbReference type="Proteomes" id="UP001365542">
    <property type="component" value="Unassembled WGS sequence"/>
</dbReference>
<dbReference type="Pfam" id="PF13365">
    <property type="entry name" value="Trypsin_2"/>
    <property type="match status" value="1"/>
</dbReference>
<dbReference type="GO" id="GO:0006508">
    <property type="term" value="P:proteolysis"/>
    <property type="evidence" value="ECO:0007669"/>
    <property type="project" value="InterPro"/>
</dbReference>
<evidence type="ECO:0000313" key="4">
    <source>
        <dbReference type="Proteomes" id="UP001365542"/>
    </source>
</evidence>
<dbReference type="PANTHER" id="PTHR15462:SF8">
    <property type="entry name" value="SERINE PROTEASE"/>
    <property type="match status" value="1"/>
</dbReference>
<reference evidence="3 4" key="1">
    <citation type="submission" date="2019-10" db="EMBL/GenBank/DDBJ databases">
        <authorList>
            <person name="Palmer J.M."/>
        </authorList>
    </citation>
    <scope>NUCLEOTIDE SEQUENCE [LARGE SCALE GENOMIC DNA]</scope>
    <source>
        <strain evidence="3 4">TWF694</strain>
    </source>
</reference>
<accession>A0AAV9X6W6</accession>
<gene>
    <name evidence="3" type="ORF">TWF694_011604</name>
</gene>
<dbReference type="InterPro" id="IPR043504">
    <property type="entry name" value="Peptidase_S1_PA_chymotrypsin"/>
</dbReference>
<name>A0AAV9X6W6_9PEZI</name>
<evidence type="ECO:0008006" key="5">
    <source>
        <dbReference type="Google" id="ProtNLM"/>
    </source>
</evidence>
<dbReference type="InterPro" id="IPR050966">
    <property type="entry name" value="Glutamyl_endopeptidase"/>
</dbReference>
<evidence type="ECO:0000256" key="2">
    <source>
        <dbReference type="ARBA" id="ARBA00022729"/>
    </source>
</evidence>
<keyword evidence="4" id="KW-1185">Reference proteome</keyword>
<dbReference type="InterPro" id="IPR009003">
    <property type="entry name" value="Peptidase_S1_PA"/>
</dbReference>
<organism evidence="3 4">
    <name type="scientific">Orbilia ellipsospora</name>
    <dbReference type="NCBI Taxonomy" id="2528407"/>
    <lineage>
        <taxon>Eukaryota</taxon>
        <taxon>Fungi</taxon>
        <taxon>Dikarya</taxon>
        <taxon>Ascomycota</taxon>
        <taxon>Pezizomycotina</taxon>
        <taxon>Orbiliomycetes</taxon>
        <taxon>Orbiliales</taxon>
        <taxon>Orbiliaceae</taxon>
        <taxon>Orbilia</taxon>
    </lineage>
</organism>
<evidence type="ECO:0000256" key="1">
    <source>
        <dbReference type="ARBA" id="ARBA00007664"/>
    </source>
</evidence>
<comment type="similarity">
    <text evidence="1">Belongs to the peptidase S1 family.</text>
</comment>
<evidence type="ECO:0000313" key="3">
    <source>
        <dbReference type="EMBL" id="KAK6537417.1"/>
    </source>
</evidence>
<dbReference type="Gene3D" id="2.40.10.10">
    <property type="entry name" value="Trypsin-like serine proteases"/>
    <property type="match status" value="2"/>
</dbReference>
<sequence length="308" mass="34276">MTAQSLSEKVAFWELDHKNEGQPISIPSSVQPCICTSGTVDIGIFEEPEDIRIPVEKADVKPGGKYHSILKLFFRFGASQTWTTATGWLLDSDIVVTAAHCIYEDNQRATCAIACIGYDANPETTDISTGEQRLVSRVVMPFEWIASENEQHDMAFLQLNSPFENATPIARGTPEINTLQQITVIGYPTDLGTGEKIGDQMYKMQISRDINLKRTKRNMLVYQGDFKGGFSGAPVIRDSDFAAIGVHARGGSFNSAVVIDGPYGVRFQAYEEVLRMLDKGSTDSALEIETDINRNWLKYIHVLYESQF</sequence>
<comment type="caution">
    <text evidence="3">The sequence shown here is derived from an EMBL/GenBank/DDBJ whole genome shotgun (WGS) entry which is preliminary data.</text>
</comment>
<keyword evidence="2" id="KW-0732">Signal</keyword>
<dbReference type="GO" id="GO:0004252">
    <property type="term" value="F:serine-type endopeptidase activity"/>
    <property type="evidence" value="ECO:0007669"/>
    <property type="project" value="InterPro"/>
</dbReference>